<gene>
    <name evidence="9" type="ORF">IPN91_01040</name>
</gene>
<dbReference type="InterPro" id="IPR039426">
    <property type="entry name" value="TonB-dep_rcpt-like"/>
</dbReference>
<keyword evidence="4" id="KW-0812">Transmembrane</keyword>
<keyword evidence="5" id="KW-0472">Membrane</keyword>
<keyword evidence="7" id="KW-0732">Signal</keyword>
<proteinExistence type="predicted"/>
<evidence type="ECO:0000256" key="7">
    <source>
        <dbReference type="SAM" id="SignalP"/>
    </source>
</evidence>
<accession>A0A936F004</accession>
<dbReference type="Pfam" id="PF25183">
    <property type="entry name" value="OMP_b-brl_4"/>
    <property type="match status" value="2"/>
</dbReference>
<dbReference type="EMBL" id="JADKCH010000001">
    <property type="protein sequence ID" value="MBK8571231.1"/>
    <property type="molecule type" value="Genomic_DNA"/>
</dbReference>
<evidence type="ECO:0000313" key="9">
    <source>
        <dbReference type="EMBL" id="MBK8571231.1"/>
    </source>
</evidence>
<dbReference type="SUPFAM" id="SSF56935">
    <property type="entry name" value="Porins"/>
    <property type="match status" value="1"/>
</dbReference>
<keyword evidence="9" id="KW-0675">Receptor</keyword>
<evidence type="ECO:0000256" key="1">
    <source>
        <dbReference type="ARBA" id="ARBA00004571"/>
    </source>
</evidence>
<dbReference type="Gene3D" id="2.40.170.20">
    <property type="entry name" value="TonB-dependent receptor, beta-barrel domain"/>
    <property type="match status" value="1"/>
</dbReference>
<dbReference type="GO" id="GO:0015344">
    <property type="term" value="F:siderophore uptake transmembrane transporter activity"/>
    <property type="evidence" value="ECO:0007669"/>
    <property type="project" value="TreeGrafter"/>
</dbReference>
<dbReference type="InterPro" id="IPR037066">
    <property type="entry name" value="Plug_dom_sf"/>
</dbReference>
<keyword evidence="6" id="KW-0998">Cell outer membrane</keyword>
<evidence type="ECO:0000256" key="4">
    <source>
        <dbReference type="ARBA" id="ARBA00022692"/>
    </source>
</evidence>
<sequence>MSSSSLVALLVAAAPLMAQGVSVQLGGRVVDTKGSAVAGATVVIRNGETGLTRTLQTSNEGRYMATLLPVGPYTVTVTKAGFQTASNIKVNLNLGDAAPLTIKLAPESGAVVEVVAATAQVDSERASAAAIVSPDNLTNLPVFNRNFTNLATLAPQVVVDSNRGNLAIAGQRGVNTSINIDGGDNNEPFFGGATGAAEGKTPFTISIEAIREYQVITDGASAEFGRMGGGYVNAITKNGTNDLSGSLFYYMRPRKAVEAGPTLRQPNGSTTTYPVGDFQHEQFGFSLGGPIVKDKLFYFVAYDAQRRKSPINQVWGGNSPVTLDPVANPNDAVLLAKGGSYSVPEDSDTYFLRLDWNPTVDHNIQFRVNHSDFKGVTGAGTTAAYENLASDLVKTDAYVLQWNWVIGANWINEFRMSQTKDDMPRSTFSTIPEVAISNVGYYGAYPFDRTYNTKRTQIQENISYVTPTLQIKAGIDLNNIDVAEFFAGNWQGVYSFSNLANFRAGNWSYYRQNFGLSSNVKDAGQFATSYKQQAAFIQTDWRLSDTLKLGLGVRWDRQENPDYPILDMSNPLAGSAGNPVTAMPVTAKIPSDSQFSPRFSFTWTPEFDQGKTVIRGSVGRYVSTTPAVFFYQVFAANGIRTGQVDFQPGDSGTYNIPRGNAALNTGGGPFNAANPYWISAFPAGAALPKFNIWTFSQDFKNPYTDRVNLGIERPFFKDLVLGLSATYAKGNQLERTADLNLGTPTANAYNRLIYPSTVSGSGSYTAVRPNTKYGTMGMYYSDATSLYHAYTASLKYHKDDSAFDAQLYYTYAINKDSDSNERNYSGIGIQDAGQLGSQWGYADTDRRHVLTGYFSFLDKDFSGVLMSVSVRYQSATPYTLTYGADVNGDGNSTNDRYFFNGADSGRNTQRAGSNMTFDLGLRRDFAFTKRIKLTASLDVFNLLNRQDTYLSNRVSYSNPVTPATVDANSALNLQQQQNWLGSARQIQVGARFAF</sequence>
<dbReference type="GO" id="GO:0044718">
    <property type="term" value="P:siderophore transmembrane transport"/>
    <property type="evidence" value="ECO:0007669"/>
    <property type="project" value="TreeGrafter"/>
</dbReference>
<evidence type="ECO:0000256" key="3">
    <source>
        <dbReference type="ARBA" id="ARBA00022452"/>
    </source>
</evidence>
<feature type="domain" description="TonB-dependent transporter Oar-like beta-barrel" evidence="8">
    <location>
        <begin position="342"/>
        <end position="894"/>
    </location>
</feature>
<reference evidence="9 10" key="1">
    <citation type="submission" date="2020-10" db="EMBL/GenBank/DDBJ databases">
        <title>Connecting structure to function with the recovery of over 1000 high-quality activated sludge metagenome-assembled genomes encoding full-length rRNA genes using long-read sequencing.</title>
        <authorList>
            <person name="Singleton C.M."/>
            <person name="Petriglieri F."/>
            <person name="Kristensen J.M."/>
            <person name="Kirkegaard R.H."/>
            <person name="Michaelsen T.Y."/>
            <person name="Andersen M.H."/>
            <person name="Karst S.M."/>
            <person name="Dueholm M.S."/>
            <person name="Nielsen P.H."/>
            <person name="Albertsen M."/>
        </authorList>
    </citation>
    <scope>NUCLEOTIDE SEQUENCE [LARGE SCALE GENOMIC DNA]</scope>
    <source>
        <strain evidence="9">OdNE_18-Q3-R46-58_MAXAC.008</strain>
    </source>
</reference>
<dbReference type="Pfam" id="PF13620">
    <property type="entry name" value="CarboxypepD_reg"/>
    <property type="match status" value="1"/>
</dbReference>
<evidence type="ECO:0000259" key="8">
    <source>
        <dbReference type="Pfam" id="PF25183"/>
    </source>
</evidence>
<dbReference type="PANTHER" id="PTHR30069">
    <property type="entry name" value="TONB-DEPENDENT OUTER MEMBRANE RECEPTOR"/>
    <property type="match status" value="1"/>
</dbReference>
<keyword evidence="3" id="KW-1134">Transmembrane beta strand</keyword>
<organism evidence="9 10">
    <name type="scientific">Candidatus Geothrix odensensis</name>
    <dbReference type="NCBI Taxonomy" id="2954440"/>
    <lineage>
        <taxon>Bacteria</taxon>
        <taxon>Pseudomonadati</taxon>
        <taxon>Acidobacteriota</taxon>
        <taxon>Holophagae</taxon>
        <taxon>Holophagales</taxon>
        <taxon>Holophagaceae</taxon>
        <taxon>Geothrix</taxon>
    </lineage>
</organism>
<name>A0A936F004_9BACT</name>
<evidence type="ECO:0000256" key="2">
    <source>
        <dbReference type="ARBA" id="ARBA00022448"/>
    </source>
</evidence>
<dbReference type="InterPro" id="IPR008969">
    <property type="entry name" value="CarboxyPept-like_regulatory"/>
</dbReference>
<dbReference type="PANTHER" id="PTHR30069:SF46">
    <property type="entry name" value="OAR PROTEIN"/>
    <property type="match status" value="1"/>
</dbReference>
<feature type="domain" description="TonB-dependent transporter Oar-like beta-barrel" evidence="8">
    <location>
        <begin position="235"/>
        <end position="312"/>
    </location>
</feature>
<dbReference type="SUPFAM" id="SSF49464">
    <property type="entry name" value="Carboxypeptidase regulatory domain-like"/>
    <property type="match status" value="1"/>
</dbReference>
<dbReference type="InterPro" id="IPR057601">
    <property type="entry name" value="Oar-like_b-barrel"/>
</dbReference>
<dbReference type="GO" id="GO:0009279">
    <property type="term" value="C:cell outer membrane"/>
    <property type="evidence" value="ECO:0007669"/>
    <property type="project" value="UniProtKB-SubCell"/>
</dbReference>
<dbReference type="InterPro" id="IPR036942">
    <property type="entry name" value="Beta-barrel_TonB_sf"/>
</dbReference>
<dbReference type="Gene3D" id="2.170.130.10">
    <property type="entry name" value="TonB-dependent receptor, plug domain"/>
    <property type="match status" value="1"/>
</dbReference>
<keyword evidence="2" id="KW-0813">Transport</keyword>
<feature type="chain" id="PRO_5037197815" evidence="7">
    <location>
        <begin position="19"/>
        <end position="994"/>
    </location>
</feature>
<dbReference type="AlphaFoldDB" id="A0A936F004"/>
<comment type="caution">
    <text evidence="9">The sequence shown here is derived from an EMBL/GenBank/DDBJ whole genome shotgun (WGS) entry which is preliminary data.</text>
</comment>
<dbReference type="Proteomes" id="UP000709959">
    <property type="component" value="Unassembled WGS sequence"/>
</dbReference>
<evidence type="ECO:0000256" key="5">
    <source>
        <dbReference type="ARBA" id="ARBA00023136"/>
    </source>
</evidence>
<feature type="signal peptide" evidence="7">
    <location>
        <begin position="1"/>
        <end position="18"/>
    </location>
</feature>
<comment type="subcellular location">
    <subcellularLocation>
        <location evidence="1">Cell outer membrane</location>
        <topology evidence="1">Multi-pass membrane protein</topology>
    </subcellularLocation>
</comment>
<dbReference type="Gene3D" id="2.60.40.1120">
    <property type="entry name" value="Carboxypeptidase-like, regulatory domain"/>
    <property type="match status" value="1"/>
</dbReference>
<evidence type="ECO:0000313" key="10">
    <source>
        <dbReference type="Proteomes" id="UP000709959"/>
    </source>
</evidence>
<evidence type="ECO:0000256" key="6">
    <source>
        <dbReference type="ARBA" id="ARBA00023237"/>
    </source>
</evidence>
<protein>
    <submittedName>
        <fullName evidence="9">TonB-dependent receptor</fullName>
    </submittedName>
</protein>